<reference evidence="2 3" key="1">
    <citation type="submission" date="2017-11" db="EMBL/GenBank/DDBJ databases">
        <title>De-novo sequencing of pomegranate (Punica granatum L.) genome.</title>
        <authorList>
            <person name="Akparov Z."/>
            <person name="Amiraslanov A."/>
            <person name="Hajiyeva S."/>
            <person name="Abbasov M."/>
            <person name="Kaur K."/>
            <person name="Hamwieh A."/>
            <person name="Solovyev V."/>
            <person name="Salamov A."/>
            <person name="Braich B."/>
            <person name="Kosarev P."/>
            <person name="Mahmoud A."/>
            <person name="Hajiyev E."/>
            <person name="Babayeva S."/>
            <person name="Izzatullayeva V."/>
            <person name="Mammadov A."/>
            <person name="Mammadov A."/>
            <person name="Sharifova S."/>
            <person name="Ojaghi J."/>
            <person name="Eynullazada K."/>
            <person name="Bayramov B."/>
            <person name="Abdulazimova A."/>
            <person name="Shahmuradov I."/>
        </authorList>
    </citation>
    <scope>NUCLEOTIDE SEQUENCE [LARGE SCALE GENOMIC DNA]</scope>
    <source>
        <strain evidence="3">cv. AG2017</strain>
        <tissue evidence="2">Leaf</tissue>
    </source>
</reference>
<sequence>MKRSDDWIEASERHRGPEVERASSHGGEAPGDAVRGWRSWSGWEGNEVKAPN</sequence>
<dbReference type="AlphaFoldDB" id="A0A2I0KXC2"/>
<gene>
    <name evidence="2" type="ORF">CRG98_007143</name>
</gene>
<evidence type="ECO:0000256" key="1">
    <source>
        <dbReference type="SAM" id="MobiDB-lite"/>
    </source>
</evidence>
<dbReference type="Proteomes" id="UP000233551">
    <property type="component" value="Unassembled WGS sequence"/>
</dbReference>
<protein>
    <submittedName>
        <fullName evidence="2">Uncharacterized protein</fullName>
    </submittedName>
</protein>
<feature type="region of interest" description="Disordered" evidence="1">
    <location>
        <begin position="1"/>
        <end position="52"/>
    </location>
</feature>
<comment type="caution">
    <text evidence="2">The sequence shown here is derived from an EMBL/GenBank/DDBJ whole genome shotgun (WGS) entry which is preliminary data.</text>
</comment>
<keyword evidence="3" id="KW-1185">Reference proteome</keyword>
<organism evidence="2 3">
    <name type="scientific">Punica granatum</name>
    <name type="common">Pomegranate</name>
    <dbReference type="NCBI Taxonomy" id="22663"/>
    <lineage>
        <taxon>Eukaryota</taxon>
        <taxon>Viridiplantae</taxon>
        <taxon>Streptophyta</taxon>
        <taxon>Embryophyta</taxon>
        <taxon>Tracheophyta</taxon>
        <taxon>Spermatophyta</taxon>
        <taxon>Magnoliopsida</taxon>
        <taxon>eudicotyledons</taxon>
        <taxon>Gunneridae</taxon>
        <taxon>Pentapetalae</taxon>
        <taxon>rosids</taxon>
        <taxon>malvids</taxon>
        <taxon>Myrtales</taxon>
        <taxon>Lythraceae</taxon>
        <taxon>Punica</taxon>
    </lineage>
</organism>
<evidence type="ECO:0000313" key="2">
    <source>
        <dbReference type="EMBL" id="PKI72476.1"/>
    </source>
</evidence>
<evidence type="ECO:0000313" key="3">
    <source>
        <dbReference type="Proteomes" id="UP000233551"/>
    </source>
</evidence>
<accession>A0A2I0KXC2</accession>
<proteinExistence type="predicted"/>
<name>A0A2I0KXC2_PUNGR</name>
<dbReference type="EMBL" id="PGOL01000325">
    <property type="protein sequence ID" value="PKI72476.1"/>
    <property type="molecule type" value="Genomic_DNA"/>
</dbReference>
<feature type="compositionally biased region" description="Basic and acidic residues" evidence="1">
    <location>
        <begin position="1"/>
        <end position="23"/>
    </location>
</feature>